<dbReference type="GO" id="GO:0020037">
    <property type="term" value="F:heme binding"/>
    <property type="evidence" value="ECO:0007669"/>
    <property type="project" value="InterPro"/>
</dbReference>
<reference evidence="3" key="1">
    <citation type="submission" date="2021-02" db="EMBL/GenBank/DDBJ databases">
        <authorList>
            <person name="Dougan E. K."/>
            <person name="Rhodes N."/>
            <person name="Thang M."/>
            <person name="Chan C."/>
        </authorList>
    </citation>
    <scope>NUCLEOTIDE SEQUENCE</scope>
</reference>
<accession>A0A813KPR4</accession>
<evidence type="ECO:0000256" key="1">
    <source>
        <dbReference type="SAM" id="MobiDB-lite"/>
    </source>
</evidence>
<dbReference type="SUPFAM" id="SSF52200">
    <property type="entry name" value="Toll/Interleukin receptor TIR domain"/>
    <property type="match status" value="1"/>
</dbReference>
<dbReference type="EMBL" id="CAJNNW010031898">
    <property type="protein sequence ID" value="CAE8709817.1"/>
    <property type="molecule type" value="Genomic_DNA"/>
</dbReference>
<dbReference type="InterPro" id="IPR038158">
    <property type="entry name" value="H-NOX_domain_sf"/>
</dbReference>
<proteinExistence type="predicted"/>
<dbReference type="InterPro" id="IPR024096">
    <property type="entry name" value="NO_sig/Golgi_transp_ligand-bd"/>
</dbReference>
<evidence type="ECO:0000313" key="4">
    <source>
        <dbReference type="Proteomes" id="UP000626109"/>
    </source>
</evidence>
<dbReference type="PANTHER" id="PTHR45655:SF13">
    <property type="entry name" value="SOLUBLE GUANYLATE CYCLASE GCY-32-RELATED"/>
    <property type="match status" value="1"/>
</dbReference>
<dbReference type="Pfam" id="PF07700">
    <property type="entry name" value="HNOB"/>
    <property type="match status" value="1"/>
</dbReference>
<dbReference type="Gene3D" id="3.90.1520.10">
    <property type="entry name" value="H-NOX domain"/>
    <property type="match status" value="1"/>
</dbReference>
<dbReference type="PANTHER" id="PTHR45655">
    <property type="entry name" value="GUANYLATE CYCLASE SOLUBLE SUBUNIT BETA-2"/>
    <property type="match status" value="1"/>
</dbReference>
<dbReference type="SUPFAM" id="SSF111126">
    <property type="entry name" value="Ligand-binding domain in the NO signalling and Golgi transport"/>
    <property type="match status" value="1"/>
</dbReference>
<dbReference type="AlphaFoldDB" id="A0A813KPR4"/>
<name>A0A813KPR4_POLGL</name>
<feature type="domain" description="Heme NO-binding" evidence="2">
    <location>
        <begin position="3"/>
        <end position="165"/>
    </location>
</feature>
<gene>
    <name evidence="3" type="ORF">PGLA2088_LOCUS35644</name>
</gene>
<comment type="caution">
    <text evidence="3">The sequence shown here is derived from an EMBL/GenBank/DDBJ whole genome shotgun (WGS) entry which is preliminary data.</text>
</comment>
<protein>
    <recommendedName>
        <fullName evidence="2">Heme NO-binding domain-containing protein</fullName>
    </recommendedName>
</protein>
<evidence type="ECO:0000259" key="2">
    <source>
        <dbReference type="Pfam" id="PF07700"/>
    </source>
</evidence>
<evidence type="ECO:0000313" key="3">
    <source>
        <dbReference type="EMBL" id="CAE8709817.1"/>
    </source>
</evidence>
<dbReference type="Proteomes" id="UP000626109">
    <property type="component" value="Unassembled WGS sequence"/>
</dbReference>
<organism evidence="3 4">
    <name type="scientific">Polarella glacialis</name>
    <name type="common">Dinoflagellate</name>
    <dbReference type="NCBI Taxonomy" id="89957"/>
    <lineage>
        <taxon>Eukaryota</taxon>
        <taxon>Sar</taxon>
        <taxon>Alveolata</taxon>
        <taxon>Dinophyceae</taxon>
        <taxon>Suessiales</taxon>
        <taxon>Suessiaceae</taxon>
        <taxon>Polarella</taxon>
    </lineage>
</organism>
<dbReference type="InterPro" id="IPR011644">
    <property type="entry name" value="Heme_NO-bd"/>
</dbReference>
<dbReference type="InterPro" id="IPR035897">
    <property type="entry name" value="Toll_tir_struct_dom_sf"/>
</dbReference>
<sequence>MHGLLHIIFKDFIVKTFGHEPWAEIIHRAGVDNDATILRMEQYDDSLTFALVKIGSEVLQVEIDEVLEPFGEFFVDFAVEAGYYNQLTSLGSNLFDLMTNLNLFHHNLERDFRSSVFPVFVVEGKTESVFQLRYSSSRIGLEPLLRGVLIKIAKDLFHADLTIEVVKSPGWKGPPQIASPEDDPTVIWNLKVQKRPKTQESPSFSRTSTLSSTGPGSQPAGRSYSFFDFHAMFVSCCKSAVDFEHVAATNWQAEMDVVLQLKSAAVRRIYDHSKGVKATVSQRMGISRVLFRSVSASLVAAPWQDEAAMEKASQFWTPLTTLDGCYTWSKDIERSSRSSGRGSGSSLGSAAVKITFLSHSWQQPGNWDAAMGEGCSYSAIKASEICNVAKDLAALDFGDYSRWPEIHFWVDKCCIPQAHPELMTWCLDLLEEFIALSDRLVVILSWSYFDRLWCVYEWVCFLIHNKASSIFLCVDAFVRSRTLPLLLESVKNFSLANCKCSVESDRQILTRKVDTYYISHDAFEQLLKFTAIALISRDMASRRTAMGAEAIAPWVELSKECGFEDLAACLTHLIGQLSTWRQESATGDGRFFGLDMQTAILQKVDAWFAKDIEPLIDALKKKALRAAAKRKSQMMMIGLLPYLHISPHSSVQREKLVLEQQFVQNSPQIP</sequence>
<feature type="region of interest" description="Disordered" evidence="1">
    <location>
        <begin position="195"/>
        <end position="217"/>
    </location>
</feature>
<feature type="compositionally biased region" description="Low complexity" evidence="1">
    <location>
        <begin position="201"/>
        <end position="213"/>
    </location>
</feature>